<dbReference type="AlphaFoldDB" id="A0A8S1DBB3"/>
<protein>
    <submittedName>
        <fullName evidence="4">Uncharacterized protein</fullName>
    </submittedName>
</protein>
<evidence type="ECO:0000256" key="1">
    <source>
        <dbReference type="ARBA" id="ARBA00022723"/>
    </source>
</evidence>
<dbReference type="SUPFAM" id="SSF54897">
    <property type="entry name" value="Protease propeptides/inhibitors"/>
    <property type="match status" value="1"/>
</dbReference>
<gene>
    <name evidence="4" type="ORF">CLODIP_2_CD03406</name>
</gene>
<evidence type="ECO:0000256" key="3">
    <source>
        <dbReference type="SAM" id="SignalP"/>
    </source>
</evidence>
<keyword evidence="1" id="KW-0479">Metal-binding</keyword>
<feature type="chain" id="PRO_5035936074" evidence="3">
    <location>
        <begin position="18"/>
        <end position="136"/>
    </location>
</feature>
<feature type="signal peptide" evidence="3">
    <location>
        <begin position="1"/>
        <end position="17"/>
    </location>
</feature>
<keyword evidence="3" id="KW-0732">Signal</keyword>
<accession>A0A8S1DBB3</accession>
<sequence length="136" mass="15975">MRAQLVFLALFCGMAFSSELFEGYKLIMTRPLKKGDLDKFDVFLHDPQIIFLKHPKIENLATAMVHPSRVAELKSRLHHGGVETLTIFEDVSKVVYPIKPTAPPEKRKIRRERITQESDRKLHHLAGEYKWFYFRH</sequence>
<keyword evidence="2" id="KW-0862">Zinc</keyword>
<proteinExistence type="predicted"/>
<organism evidence="4 5">
    <name type="scientific">Cloeon dipterum</name>
    <dbReference type="NCBI Taxonomy" id="197152"/>
    <lineage>
        <taxon>Eukaryota</taxon>
        <taxon>Metazoa</taxon>
        <taxon>Ecdysozoa</taxon>
        <taxon>Arthropoda</taxon>
        <taxon>Hexapoda</taxon>
        <taxon>Insecta</taxon>
        <taxon>Pterygota</taxon>
        <taxon>Palaeoptera</taxon>
        <taxon>Ephemeroptera</taxon>
        <taxon>Pisciforma</taxon>
        <taxon>Baetidae</taxon>
        <taxon>Cloeon</taxon>
    </lineage>
</organism>
<comment type="caution">
    <text evidence="4">The sequence shown here is derived from an EMBL/GenBank/DDBJ whole genome shotgun (WGS) entry which is preliminary data.</text>
</comment>
<dbReference type="GO" id="GO:0046872">
    <property type="term" value="F:metal ion binding"/>
    <property type="evidence" value="ECO:0007669"/>
    <property type="project" value="UniProtKB-KW"/>
</dbReference>
<dbReference type="EMBL" id="CADEPI010000162">
    <property type="protein sequence ID" value="CAB3378345.1"/>
    <property type="molecule type" value="Genomic_DNA"/>
</dbReference>
<evidence type="ECO:0000313" key="5">
    <source>
        <dbReference type="Proteomes" id="UP000494165"/>
    </source>
</evidence>
<dbReference type="Gene3D" id="3.30.70.340">
    <property type="entry name" value="Metallocarboxypeptidase-like"/>
    <property type="match status" value="1"/>
</dbReference>
<keyword evidence="5" id="KW-1185">Reference proteome</keyword>
<evidence type="ECO:0000313" key="4">
    <source>
        <dbReference type="EMBL" id="CAB3378345.1"/>
    </source>
</evidence>
<evidence type="ECO:0000256" key="2">
    <source>
        <dbReference type="ARBA" id="ARBA00022833"/>
    </source>
</evidence>
<reference evidence="4 5" key="1">
    <citation type="submission" date="2020-04" db="EMBL/GenBank/DDBJ databases">
        <authorList>
            <person name="Alioto T."/>
            <person name="Alioto T."/>
            <person name="Gomez Garrido J."/>
        </authorList>
    </citation>
    <scope>NUCLEOTIDE SEQUENCE [LARGE SCALE GENOMIC DNA]</scope>
</reference>
<name>A0A8S1DBB3_9INSE</name>
<dbReference type="InterPro" id="IPR036990">
    <property type="entry name" value="M14A-like_propep"/>
</dbReference>
<dbReference type="Proteomes" id="UP000494165">
    <property type="component" value="Unassembled WGS sequence"/>
</dbReference>